<keyword evidence="2" id="KW-1185">Reference proteome</keyword>
<reference evidence="1" key="2">
    <citation type="submission" date="2022-03" db="EMBL/GenBank/DDBJ databases">
        <title>Draft title - Genomic analysis of global carrot germplasm unveils the trajectory of domestication and the origin of high carotenoid orange carrot.</title>
        <authorList>
            <person name="Iorizzo M."/>
            <person name="Ellison S."/>
            <person name="Senalik D."/>
            <person name="Macko-Podgorni A."/>
            <person name="Grzebelus D."/>
            <person name="Bostan H."/>
            <person name="Rolling W."/>
            <person name="Curaba J."/>
            <person name="Simon P."/>
        </authorList>
    </citation>
    <scope>NUCLEOTIDE SEQUENCE</scope>
    <source>
        <tissue evidence="1">Leaf</tissue>
    </source>
</reference>
<organism evidence="1 2">
    <name type="scientific">Daucus carota subsp. sativus</name>
    <name type="common">Carrot</name>
    <dbReference type="NCBI Taxonomy" id="79200"/>
    <lineage>
        <taxon>Eukaryota</taxon>
        <taxon>Viridiplantae</taxon>
        <taxon>Streptophyta</taxon>
        <taxon>Embryophyta</taxon>
        <taxon>Tracheophyta</taxon>
        <taxon>Spermatophyta</taxon>
        <taxon>Magnoliopsida</taxon>
        <taxon>eudicotyledons</taxon>
        <taxon>Gunneridae</taxon>
        <taxon>Pentapetalae</taxon>
        <taxon>asterids</taxon>
        <taxon>campanulids</taxon>
        <taxon>Apiales</taxon>
        <taxon>Apiaceae</taxon>
        <taxon>Apioideae</taxon>
        <taxon>Scandiceae</taxon>
        <taxon>Daucinae</taxon>
        <taxon>Daucus</taxon>
        <taxon>Daucus sect. Daucus</taxon>
    </lineage>
</organism>
<evidence type="ECO:0000313" key="2">
    <source>
        <dbReference type="Proteomes" id="UP000077755"/>
    </source>
</evidence>
<dbReference type="AlphaFoldDB" id="A0A175YCG1"/>
<protein>
    <submittedName>
        <fullName evidence="1">Uncharacterized protein</fullName>
    </submittedName>
</protein>
<proteinExistence type="predicted"/>
<dbReference type="EMBL" id="CP093343">
    <property type="protein sequence ID" value="WOG82135.1"/>
    <property type="molecule type" value="Genomic_DNA"/>
</dbReference>
<dbReference type="Proteomes" id="UP000077755">
    <property type="component" value="Chromosome 1"/>
</dbReference>
<gene>
    <name evidence="1" type="ORF">DCAR_0101297</name>
</gene>
<reference evidence="1" key="1">
    <citation type="journal article" date="2016" name="Nat. Genet.">
        <title>A high-quality carrot genome assembly provides new insights into carotenoid accumulation and asterid genome evolution.</title>
        <authorList>
            <person name="Iorizzo M."/>
            <person name="Ellison S."/>
            <person name="Senalik D."/>
            <person name="Zeng P."/>
            <person name="Satapoomin P."/>
            <person name="Huang J."/>
            <person name="Bowman M."/>
            <person name="Iovene M."/>
            <person name="Sanseverino W."/>
            <person name="Cavagnaro P."/>
            <person name="Yildiz M."/>
            <person name="Macko-Podgorni A."/>
            <person name="Moranska E."/>
            <person name="Grzebelus E."/>
            <person name="Grzebelus D."/>
            <person name="Ashrafi H."/>
            <person name="Zheng Z."/>
            <person name="Cheng S."/>
            <person name="Spooner D."/>
            <person name="Van Deynze A."/>
            <person name="Simon P."/>
        </authorList>
    </citation>
    <scope>NUCLEOTIDE SEQUENCE</scope>
    <source>
        <tissue evidence="1">Leaf</tissue>
    </source>
</reference>
<accession>A0A175YCG1</accession>
<evidence type="ECO:0000313" key="1">
    <source>
        <dbReference type="EMBL" id="WOG82135.1"/>
    </source>
</evidence>
<sequence length="55" mass="6306">MPQPLQYLVNAAFLATLFSDYMDAADTPGWSWGPNLYSMIFSVHLLRPRLFASRK</sequence>
<name>A0A175YCG1_DAUCS</name>
<dbReference type="Gramene" id="KZM80928">
    <property type="protein sequence ID" value="KZM80928"/>
    <property type="gene ID" value="DCAR_031467"/>
</dbReference>